<sequence length="547" mass="56034">MIVYTGVSPVFAHEEAPPFPVISAANGSANTEPYLSLEMDDSPVTTTPSAITAGQTPVGNPSLTMMPLTKPVWDGTPLTADPDYSYSGGTGADEENAYLIADSYDLAMLAANVKADGSYSQGKFFKLTADIDLNPGVTLTAASTTAKRWTPIGKSYGYEFTGTFDGGGHHVKGVYINNPSTPFQGLFGFIKDAVVQNLGVTDSFIKGSESVGGVVGQTYDMGSSANNTTTAAQVPVTRQTLSNQQSWDTIALDFSHAATAVTTATQTNASFIQVEDPGAVAQVQLTVPDTVVSSVTSAALGLNLTSPIGGVQISAATLQAASPRGTNLVATVTPVIDSVQTNQIQGAVFTAIQSSGSGGLSGSNPTAVIGQSVNIETNLNTSELAQDSTPAVQILVPLTGLTPPSDPAQFGEWKNSLGVYIQHSDGSTEYLTVQNNQCTIQYDSSGNPSALMVSVKSFSIFTPFVSYVPVSGISVTPTTLALTAGGSAGTLTASINPSNASNQSVTWTSSNPSIASVSGSGLTATVTPISAGMEPLLSPVPTILIAV</sequence>
<dbReference type="InterPro" id="IPR003343">
    <property type="entry name" value="Big_2"/>
</dbReference>
<dbReference type="InterPro" id="IPR008964">
    <property type="entry name" value="Invasin/intimin_cell_adhesion"/>
</dbReference>
<gene>
    <name evidence="2" type="ORF">DEAC_c24200</name>
</gene>
<comment type="caution">
    <text evidence="2">The sequence shown here is derived from an EMBL/GenBank/DDBJ whole genome shotgun (WGS) entry which is preliminary data.</text>
</comment>
<evidence type="ECO:0000313" key="3">
    <source>
        <dbReference type="Proteomes" id="UP000036356"/>
    </source>
</evidence>
<dbReference type="PATRIC" id="fig|476652.3.peg.2518"/>
<organism evidence="2 3">
    <name type="scientific">Desulfosporosinus acididurans</name>
    <dbReference type="NCBI Taxonomy" id="476652"/>
    <lineage>
        <taxon>Bacteria</taxon>
        <taxon>Bacillati</taxon>
        <taxon>Bacillota</taxon>
        <taxon>Clostridia</taxon>
        <taxon>Eubacteriales</taxon>
        <taxon>Desulfitobacteriaceae</taxon>
        <taxon>Desulfosporosinus</taxon>
    </lineage>
</organism>
<name>A0A0J1FQK9_9FIRM</name>
<dbReference type="AlphaFoldDB" id="A0A0J1FQK9"/>
<dbReference type="SMART" id="SM00635">
    <property type="entry name" value="BID_2"/>
    <property type="match status" value="1"/>
</dbReference>
<dbReference type="SUPFAM" id="SSF49373">
    <property type="entry name" value="Invasin/intimin cell-adhesion fragments"/>
    <property type="match status" value="1"/>
</dbReference>
<dbReference type="STRING" id="476652.DEAC_c24200"/>
<reference evidence="2 3" key="1">
    <citation type="submission" date="2015-06" db="EMBL/GenBank/DDBJ databases">
        <title>Draft genome of the moderately acidophilic sulfate reducer Candidatus Desulfosporosinus acididurans strain M1.</title>
        <authorList>
            <person name="Poehlein A."/>
            <person name="Petzsch P."/>
            <person name="Johnson B.D."/>
            <person name="Schloemann M."/>
            <person name="Daniel R."/>
            <person name="Muehling M."/>
        </authorList>
    </citation>
    <scope>NUCLEOTIDE SEQUENCE [LARGE SCALE GENOMIC DNA]</scope>
    <source>
        <strain evidence="2 3">M1</strain>
    </source>
</reference>
<feature type="domain" description="BIG2" evidence="1">
    <location>
        <begin position="469"/>
        <end position="543"/>
    </location>
</feature>
<dbReference type="EMBL" id="LDZY01000007">
    <property type="protein sequence ID" value="KLU65790.1"/>
    <property type="molecule type" value="Genomic_DNA"/>
</dbReference>
<evidence type="ECO:0000313" key="2">
    <source>
        <dbReference type="EMBL" id="KLU65790.1"/>
    </source>
</evidence>
<dbReference type="Proteomes" id="UP000036356">
    <property type="component" value="Unassembled WGS sequence"/>
</dbReference>
<dbReference type="Gene3D" id="2.60.40.1080">
    <property type="match status" value="1"/>
</dbReference>
<protein>
    <submittedName>
        <fullName evidence="2">Bacterial Ig-like domain (Group 2)</fullName>
    </submittedName>
</protein>
<evidence type="ECO:0000259" key="1">
    <source>
        <dbReference type="SMART" id="SM00635"/>
    </source>
</evidence>
<proteinExistence type="predicted"/>
<dbReference type="Gene3D" id="2.160.20.110">
    <property type="match status" value="1"/>
</dbReference>
<accession>A0A0J1FQK9</accession>
<keyword evidence="3" id="KW-1185">Reference proteome</keyword>
<dbReference type="Pfam" id="PF02368">
    <property type="entry name" value="Big_2"/>
    <property type="match status" value="1"/>
</dbReference>